<reference evidence="2 3" key="1">
    <citation type="submission" date="2018-08" db="EMBL/GenBank/DDBJ databases">
        <title>Recombination of ecologically and evolutionarily significant loci maintains genetic cohesion in the Pseudomonas syringae species complex.</title>
        <authorList>
            <person name="Dillon M."/>
            <person name="Thakur S."/>
            <person name="Almeida R.N.D."/>
            <person name="Weir B.S."/>
            <person name="Guttman D.S."/>
        </authorList>
    </citation>
    <scope>NUCLEOTIDE SEQUENCE [LARGE SCALE GENOMIC DNA]</scope>
    <source>
        <strain evidence="2 3">88_10</strain>
    </source>
</reference>
<gene>
    <name evidence="2" type="ORF">APX70_06417</name>
</gene>
<dbReference type="Proteomes" id="UP000282378">
    <property type="component" value="Unassembled WGS sequence"/>
</dbReference>
<evidence type="ECO:0000313" key="3">
    <source>
        <dbReference type="Proteomes" id="UP000282378"/>
    </source>
</evidence>
<dbReference type="AlphaFoldDB" id="A0A3M2UM88"/>
<comment type="caution">
    <text evidence="2">The sequence shown here is derived from an EMBL/GenBank/DDBJ whole genome shotgun (WGS) entry which is preliminary data.</text>
</comment>
<evidence type="ECO:0000259" key="1">
    <source>
        <dbReference type="Pfam" id="PF18276"/>
    </source>
</evidence>
<feature type="domain" description="Tc toxin complex TcA C-terminal TcB-binding" evidence="1">
    <location>
        <begin position="6"/>
        <end position="82"/>
    </location>
</feature>
<dbReference type="Pfam" id="PF18276">
    <property type="entry name" value="TcA_TcB_BD"/>
    <property type="match status" value="1"/>
</dbReference>
<name>A0A3M2UM88_PSEYM</name>
<proteinExistence type="predicted"/>
<sequence>MQMDAQPDGPLKENMRASQQIALSTGVDDDGLFVFNFDDERYLPFEGTGAISRWTLSFSNPASQRDMIDSITDIIVHMRYTAKSR</sequence>
<evidence type="ECO:0000313" key="2">
    <source>
        <dbReference type="EMBL" id="RML28071.1"/>
    </source>
</evidence>
<dbReference type="EMBL" id="RBNL01004644">
    <property type="protein sequence ID" value="RML28071.1"/>
    <property type="molecule type" value="Genomic_DNA"/>
</dbReference>
<accession>A0A3M2UM88</accession>
<dbReference type="InterPro" id="IPR040840">
    <property type="entry name" value="TcA_TcB_BD"/>
</dbReference>
<organism evidence="2 3">
    <name type="scientific">Pseudomonas syringae pv. maculicola</name>
    <dbReference type="NCBI Taxonomy" id="59511"/>
    <lineage>
        <taxon>Bacteria</taxon>
        <taxon>Pseudomonadati</taxon>
        <taxon>Pseudomonadota</taxon>
        <taxon>Gammaproteobacteria</taxon>
        <taxon>Pseudomonadales</taxon>
        <taxon>Pseudomonadaceae</taxon>
        <taxon>Pseudomonas</taxon>
    </lineage>
</organism>
<protein>
    <submittedName>
        <fullName evidence="2">Putative Insecticidal toxin protein</fullName>
    </submittedName>
</protein>